<sequence>QPGAAALPNAPATAQNAAAVPGATAAPAFQAQRITVTTDVVKATINTQGGVIERLELLKYRDKIDQAKNQVLFDNVAKHIYLGQTGLVGNDPMGTMPNHTTGFTVRPGTGAPDANGNTTLVLDAESGGVRLTKTYVFKKGDYTIDLRHDVANTGTAPVQPALYLQITHDGNKPEGDSYFNSTYTGPTLYTSQEHYQKLTFDELAKGKAEYAKKATDGWIAMSQHFFVSAFVPPQKAARENYAEPVPGETNLYRIGTRIPLGTVQPGTAVSNVAKLYSGPQDEKHLETIAPGLELVKDYGKFAVLSKPIFWVIDQMHRVIGNWGWTIVAFTVLLKLLFFPLSAAGFRSMARVKLVTPKLQAIRERYKDDPAKMNQATMELYKSEKINPLGGCLPLLVQMPVFIALYYVLQASVEMRGASWGWIPDLTISDPYFILPVLYIISMFVSTRLNPQPADPVQAKMMMAMPIIFGFMFFFFPAGLVLYWVVNNLLSIAQQWVITKKFDTGAAK</sequence>
<dbReference type="CDD" id="cd20070">
    <property type="entry name" value="5TM_YidC_Alb3"/>
    <property type="match status" value="1"/>
</dbReference>
<dbReference type="NCBIfam" id="TIGR03592">
    <property type="entry name" value="yidC_oxa1_cterm"/>
    <property type="match status" value="1"/>
</dbReference>
<feature type="transmembrane region" description="Helical" evidence="13">
    <location>
        <begin position="428"/>
        <end position="448"/>
    </location>
</feature>
<comment type="similarity">
    <text evidence="2">Belongs to the OXA1/ALB3/YidC family. Type 1 subfamily.</text>
</comment>
<evidence type="ECO:0000256" key="3">
    <source>
        <dbReference type="ARBA" id="ARBA00015325"/>
    </source>
</evidence>
<evidence type="ECO:0000259" key="14">
    <source>
        <dbReference type="Pfam" id="PF02096"/>
    </source>
</evidence>
<dbReference type="InterPro" id="IPR047196">
    <property type="entry name" value="YidC_ALB_C"/>
</dbReference>
<dbReference type="NCBIfam" id="NF002352">
    <property type="entry name" value="PRK01318.1-3"/>
    <property type="match status" value="1"/>
</dbReference>
<evidence type="ECO:0000256" key="6">
    <source>
        <dbReference type="ARBA" id="ARBA00022692"/>
    </source>
</evidence>
<evidence type="ECO:0000313" key="17">
    <source>
        <dbReference type="Proteomes" id="UP000298438"/>
    </source>
</evidence>
<keyword evidence="4" id="KW-0813">Transport</keyword>
<evidence type="ECO:0000256" key="10">
    <source>
        <dbReference type="ARBA" id="ARBA00023186"/>
    </source>
</evidence>
<organism evidence="16 17">
    <name type="scientific">Zemynaea arenosa</name>
    <dbReference type="NCBI Taxonomy" id="2561931"/>
    <lineage>
        <taxon>Bacteria</taxon>
        <taxon>Pseudomonadati</taxon>
        <taxon>Pseudomonadota</taxon>
        <taxon>Betaproteobacteria</taxon>
        <taxon>Burkholderiales</taxon>
        <taxon>Oxalobacteraceae</taxon>
        <taxon>Telluria group</taxon>
        <taxon>Zemynaea</taxon>
    </lineage>
</organism>
<dbReference type="Gene3D" id="2.70.98.90">
    <property type="match status" value="1"/>
</dbReference>
<keyword evidence="9 13" id="KW-0472">Membrane</keyword>
<feature type="non-terminal residue" evidence="16">
    <location>
        <position position="1"/>
    </location>
</feature>
<dbReference type="InterPro" id="IPR028055">
    <property type="entry name" value="YidC/Oxa/ALB_C"/>
</dbReference>
<name>A0A4Y9SDE9_9BURK</name>
<dbReference type="CDD" id="cd19961">
    <property type="entry name" value="EcYidC-like_peri"/>
    <property type="match status" value="1"/>
</dbReference>
<evidence type="ECO:0000256" key="7">
    <source>
        <dbReference type="ARBA" id="ARBA00022927"/>
    </source>
</evidence>
<dbReference type="InterPro" id="IPR019998">
    <property type="entry name" value="Membr_insert_YidC"/>
</dbReference>
<dbReference type="GO" id="GO:0032977">
    <property type="term" value="F:membrane insertase activity"/>
    <property type="evidence" value="ECO:0007669"/>
    <property type="project" value="InterPro"/>
</dbReference>
<keyword evidence="7" id="KW-0653">Protein transport</keyword>
<dbReference type="EMBL" id="SPVF01000132">
    <property type="protein sequence ID" value="TFW20400.1"/>
    <property type="molecule type" value="Genomic_DNA"/>
</dbReference>
<dbReference type="PANTHER" id="PTHR12428">
    <property type="entry name" value="OXA1"/>
    <property type="match status" value="1"/>
</dbReference>
<gene>
    <name evidence="16" type="primary">yidC</name>
    <name evidence="16" type="ORF">E4L96_10540</name>
</gene>
<comment type="caution">
    <text evidence="16">The sequence shown here is derived from an EMBL/GenBank/DDBJ whole genome shotgun (WGS) entry which is preliminary data.</text>
</comment>
<keyword evidence="10" id="KW-0143">Chaperone</keyword>
<evidence type="ECO:0000256" key="1">
    <source>
        <dbReference type="ARBA" id="ARBA00004429"/>
    </source>
</evidence>
<dbReference type="OrthoDB" id="9780552at2"/>
<feature type="transmembrane region" description="Helical" evidence="13">
    <location>
        <begin position="322"/>
        <end position="345"/>
    </location>
</feature>
<dbReference type="GO" id="GO:0051205">
    <property type="term" value="P:protein insertion into membrane"/>
    <property type="evidence" value="ECO:0007669"/>
    <property type="project" value="TreeGrafter"/>
</dbReference>
<dbReference type="PANTHER" id="PTHR12428:SF65">
    <property type="entry name" value="CYTOCHROME C OXIDASE ASSEMBLY PROTEIN COX18, MITOCHONDRIAL"/>
    <property type="match status" value="1"/>
</dbReference>
<evidence type="ECO:0000313" key="16">
    <source>
        <dbReference type="EMBL" id="TFW20400.1"/>
    </source>
</evidence>
<dbReference type="PRINTS" id="PR00701">
    <property type="entry name" value="60KDINNERMP"/>
</dbReference>
<feature type="transmembrane region" description="Helical" evidence="13">
    <location>
        <begin position="387"/>
        <end position="408"/>
    </location>
</feature>
<evidence type="ECO:0000256" key="8">
    <source>
        <dbReference type="ARBA" id="ARBA00022989"/>
    </source>
</evidence>
<dbReference type="Pfam" id="PF02096">
    <property type="entry name" value="60KD_IMP"/>
    <property type="match status" value="1"/>
</dbReference>
<evidence type="ECO:0000256" key="5">
    <source>
        <dbReference type="ARBA" id="ARBA00022475"/>
    </source>
</evidence>
<evidence type="ECO:0000256" key="12">
    <source>
        <dbReference type="ARBA" id="ARBA00033342"/>
    </source>
</evidence>
<reference evidence="16 17" key="1">
    <citation type="submission" date="2019-03" db="EMBL/GenBank/DDBJ databases">
        <title>Draft Genome Sequence of Massilia arenosa sp. nov., a Novel Massilia Species Isolated from a Sandy-loam Maize Soil.</title>
        <authorList>
            <person name="Raths R."/>
            <person name="Peta V."/>
            <person name="Bucking H."/>
        </authorList>
    </citation>
    <scope>NUCLEOTIDE SEQUENCE [LARGE SCALE GENOMIC DNA]</scope>
    <source>
        <strain evidence="16 17">MC02</strain>
    </source>
</reference>
<keyword evidence="6 13" id="KW-0812">Transmembrane</keyword>
<dbReference type="RefSeq" id="WP_135207177.1">
    <property type="nucleotide sequence ID" value="NZ_SPVF01000132.1"/>
</dbReference>
<proteinExistence type="inferred from homology"/>
<feature type="domain" description="Membrane insertase YidC/Oxa/ALB C-terminal" evidence="14">
    <location>
        <begin position="322"/>
        <end position="499"/>
    </location>
</feature>
<feature type="domain" description="Membrane insertase YidC N-terminal" evidence="15">
    <location>
        <begin position="33"/>
        <end position="311"/>
    </location>
</feature>
<evidence type="ECO:0000256" key="2">
    <source>
        <dbReference type="ARBA" id="ARBA00010527"/>
    </source>
</evidence>
<dbReference type="HAMAP" id="MF_01810">
    <property type="entry name" value="YidC_type1"/>
    <property type="match status" value="1"/>
</dbReference>
<dbReference type="InterPro" id="IPR028053">
    <property type="entry name" value="Membr_insert_YidC_N"/>
</dbReference>
<dbReference type="NCBIfam" id="TIGR03593">
    <property type="entry name" value="yidC_nterm"/>
    <property type="match status" value="1"/>
</dbReference>
<evidence type="ECO:0000256" key="13">
    <source>
        <dbReference type="SAM" id="Phobius"/>
    </source>
</evidence>
<comment type="subcellular location">
    <subcellularLocation>
        <location evidence="1">Cell inner membrane</location>
        <topology evidence="1">Multi-pass membrane protein</topology>
    </subcellularLocation>
</comment>
<dbReference type="AlphaFoldDB" id="A0A4Y9SDE9"/>
<evidence type="ECO:0000256" key="4">
    <source>
        <dbReference type="ARBA" id="ARBA00022448"/>
    </source>
</evidence>
<protein>
    <recommendedName>
        <fullName evidence="3">Membrane protein insertase YidC</fullName>
    </recommendedName>
    <alternativeName>
        <fullName evidence="12">Foldase YidC</fullName>
    </alternativeName>
    <alternativeName>
        <fullName evidence="11">Membrane integrase YidC</fullName>
    </alternativeName>
</protein>
<dbReference type="Proteomes" id="UP000298438">
    <property type="component" value="Unassembled WGS sequence"/>
</dbReference>
<keyword evidence="8 13" id="KW-1133">Transmembrane helix</keyword>
<accession>A0A4Y9SDE9</accession>
<dbReference type="Pfam" id="PF14849">
    <property type="entry name" value="YidC_periplas"/>
    <property type="match status" value="1"/>
</dbReference>
<dbReference type="PRINTS" id="PR01900">
    <property type="entry name" value="YIDCPROTEIN"/>
</dbReference>
<dbReference type="GO" id="GO:0015031">
    <property type="term" value="P:protein transport"/>
    <property type="evidence" value="ECO:0007669"/>
    <property type="project" value="UniProtKB-KW"/>
</dbReference>
<evidence type="ECO:0000256" key="9">
    <source>
        <dbReference type="ARBA" id="ARBA00023136"/>
    </source>
</evidence>
<evidence type="ECO:0000256" key="11">
    <source>
        <dbReference type="ARBA" id="ARBA00033245"/>
    </source>
</evidence>
<dbReference type="GO" id="GO:0005886">
    <property type="term" value="C:plasma membrane"/>
    <property type="evidence" value="ECO:0007669"/>
    <property type="project" value="UniProtKB-SubCell"/>
</dbReference>
<dbReference type="InterPro" id="IPR038221">
    <property type="entry name" value="YidC_periplasmic_sf"/>
</dbReference>
<keyword evidence="17" id="KW-1185">Reference proteome</keyword>
<dbReference type="InterPro" id="IPR001708">
    <property type="entry name" value="YidC/ALB3/OXA1/COX18"/>
</dbReference>
<evidence type="ECO:0000259" key="15">
    <source>
        <dbReference type="Pfam" id="PF14849"/>
    </source>
</evidence>
<feature type="transmembrane region" description="Helical" evidence="13">
    <location>
        <begin position="460"/>
        <end position="485"/>
    </location>
</feature>
<keyword evidence="5" id="KW-1003">Cell membrane</keyword>